<dbReference type="Proteomes" id="UP000596661">
    <property type="component" value="Chromosome 4"/>
</dbReference>
<dbReference type="Gramene" id="evm.model.04.722">
    <property type="protein sequence ID" value="cds.evm.model.04.722"/>
    <property type="gene ID" value="evm.TU.04.722"/>
</dbReference>
<reference evidence="2" key="2">
    <citation type="submission" date="2021-03" db="UniProtKB">
        <authorList>
            <consortium name="EnsemblPlants"/>
        </authorList>
    </citation>
    <scope>IDENTIFICATION</scope>
</reference>
<evidence type="ECO:0000313" key="2">
    <source>
        <dbReference type="EnsemblPlants" id="cds.evm.model.04.722"/>
    </source>
</evidence>
<proteinExistence type="predicted"/>
<sequence>MHGGYRRKTVRKKVCGKEEGRPPDHLSRSGRRPKMCKSEVVPIKIFDAFVCRRKVAETNTHGLKTHAALISVLRSSNLASQLAGGKADYRYP</sequence>
<evidence type="ECO:0000256" key="1">
    <source>
        <dbReference type="SAM" id="MobiDB-lite"/>
    </source>
</evidence>
<dbReference type="EnsemblPlants" id="evm.model.04.722">
    <property type="protein sequence ID" value="cds.evm.model.04.722"/>
    <property type="gene ID" value="evm.TU.04.722"/>
</dbReference>
<feature type="region of interest" description="Disordered" evidence="1">
    <location>
        <begin position="1"/>
        <end position="34"/>
    </location>
</feature>
<accession>A0A803PII5</accession>
<feature type="compositionally biased region" description="Basic and acidic residues" evidence="1">
    <location>
        <begin position="15"/>
        <end position="27"/>
    </location>
</feature>
<reference evidence="2" key="1">
    <citation type="submission" date="2018-11" db="EMBL/GenBank/DDBJ databases">
        <authorList>
            <person name="Grassa J C."/>
        </authorList>
    </citation>
    <scope>NUCLEOTIDE SEQUENCE [LARGE SCALE GENOMIC DNA]</scope>
</reference>
<protein>
    <submittedName>
        <fullName evidence="2">Uncharacterized protein</fullName>
    </submittedName>
</protein>
<name>A0A803PII5_CANSA</name>
<evidence type="ECO:0000313" key="3">
    <source>
        <dbReference type="Proteomes" id="UP000596661"/>
    </source>
</evidence>
<organism evidence="2 3">
    <name type="scientific">Cannabis sativa</name>
    <name type="common">Hemp</name>
    <name type="synonym">Marijuana</name>
    <dbReference type="NCBI Taxonomy" id="3483"/>
    <lineage>
        <taxon>Eukaryota</taxon>
        <taxon>Viridiplantae</taxon>
        <taxon>Streptophyta</taxon>
        <taxon>Embryophyta</taxon>
        <taxon>Tracheophyta</taxon>
        <taxon>Spermatophyta</taxon>
        <taxon>Magnoliopsida</taxon>
        <taxon>eudicotyledons</taxon>
        <taxon>Gunneridae</taxon>
        <taxon>Pentapetalae</taxon>
        <taxon>rosids</taxon>
        <taxon>fabids</taxon>
        <taxon>Rosales</taxon>
        <taxon>Cannabaceae</taxon>
        <taxon>Cannabis</taxon>
    </lineage>
</organism>
<feature type="compositionally biased region" description="Basic residues" evidence="1">
    <location>
        <begin position="1"/>
        <end position="14"/>
    </location>
</feature>
<keyword evidence="3" id="KW-1185">Reference proteome</keyword>
<dbReference type="AlphaFoldDB" id="A0A803PII5"/>
<dbReference type="EMBL" id="UZAU01000366">
    <property type="status" value="NOT_ANNOTATED_CDS"/>
    <property type="molecule type" value="Genomic_DNA"/>
</dbReference>